<reference evidence="3 4" key="1">
    <citation type="submission" date="2019-01" db="EMBL/GenBank/DDBJ databases">
        <title>Leucobacter muris sp. nov. isolated from the nose of a laboratory mouse.</title>
        <authorList>
            <person name="Benga L."/>
            <person name="Sproeer C."/>
            <person name="Schumann P."/>
            <person name="Verbarg S."/>
            <person name="Bunk B."/>
            <person name="Engelhardt E."/>
            <person name="Benten P.M."/>
            <person name="Sager M."/>
        </authorList>
    </citation>
    <scope>NUCLEOTIDE SEQUENCE [LARGE SCALE GENOMIC DNA]</scope>
    <source>
        <strain evidence="3 4">DSM 101948</strain>
    </source>
</reference>
<keyword evidence="1" id="KW-1133">Transmembrane helix</keyword>
<dbReference type="Pfam" id="PF16640">
    <property type="entry name" value="Big_3_5"/>
    <property type="match status" value="1"/>
</dbReference>
<evidence type="ECO:0000256" key="1">
    <source>
        <dbReference type="SAM" id="Phobius"/>
    </source>
</evidence>
<feature type="transmembrane region" description="Helical" evidence="1">
    <location>
        <begin position="468"/>
        <end position="491"/>
    </location>
</feature>
<sequence>MLTQPAAAQAEPVPDVSTSTSIATILAPTTYGNPSFFTVTVSLSGPAMLSGEPVVIEAGGVVVGSGTLGYAGNGEFLALVAVVDLAAGDHDLIARFAGKAGDASFPARALPSESAALPVTVAQAPSSTAIASSPAWAGAFAPIDVAAQVTSPTVGLSGRAALLADGVELASAELQPNGAVVFADVAAPAATADLTVAYLGDAAGNFAPSQSAAAPLVVVPHATTTTLTLSPTAAHVGDTVEFAVVVSNVDRSVPADPRGDVELLVDGVVAFTIPAADDLDPETGDGEARFSVDTAQLPFGEHEVSARFVPQTGFLDSRSATVALDVLSRQTRLAVSAELLRATPSRPAVVEVGVEPVMGDPGAQGRQGVLAAPAAPRAQPVTGSLQAFADGAPLGEAVMLDGGRASLTLEGLGVGSHRVELRFTSGVPGVLDSSAVVAVDVSADEAPTGGSSPKPAASLARTGGLDPFLPGAAGLGLLVLGAAALGGASTAGARRARAPR</sequence>
<organism evidence="3 4">
    <name type="scientific">Leucobacter muris</name>
    <dbReference type="NCBI Taxonomy" id="1935379"/>
    <lineage>
        <taxon>Bacteria</taxon>
        <taxon>Bacillati</taxon>
        <taxon>Actinomycetota</taxon>
        <taxon>Actinomycetes</taxon>
        <taxon>Micrococcales</taxon>
        <taxon>Microbacteriaceae</taxon>
        <taxon>Leucobacter</taxon>
    </lineage>
</organism>
<dbReference type="InterPro" id="IPR013783">
    <property type="entry name" value="Ig-like_fold"/>
</dbReference>
<evidence type="ECO:0000313" key="3">
    <source>
        <dbReference type="EMBL" id="QAB18093.1"/>
    </source>
</evidence>
<keyword evidence="1" id="KW-0812">Transmembrane</keyword>
<protein>
    <submittedName>
        <fullName evidence="3">Ig-like domain repeat protein</fullName>
    </submittedName>
</protein>
<gene>
    <name evidence="3" type="ORF">Leucomu_09325</name>
</gene>
<accession>A0ABX5QGG3</accession>
<evidence type="ECO:0000259" key="2">
    <source>
        <dbReference type="Pfam" id="PF16640"/>
    </source>
</evidence>
<proteinExistence type="predicted"/>
<feature type="domain" description="Bacterial Ig-like" evidence="2">
    <location>
        <begin position="227"/>
        <end position="326"/>
    </location>
</feature>
<evidence type="ECO:0000313" key="4">
    <source>
        <dbReference type="Proteomes" id="UP000285768"/>
    </source>
</evidence>
<dbReference type="InterPro" id="IPR032109">
    <property type="entry name" value="Big_3_5"/>
</dbReference>
<dbReference type="RefSeq" id="WP_128387042.1">
    <property type="nucleotide sequence ID" value="NZ_CP035037.1"/>
</dbReference>
<dbReference type="Gene3D" id="2.60.40.10">
    <property type="entry name" value="Immunoglobulins"/>
    <property type="match status" value="2"/>
</dbReference>
<dbReference type="Proteomes" id="UP000285768">
    <property type="component" value="Chromosome"/>
</dbReference>
<dbReference type="EMBL" id="CP035037">
    <property type="protein sequence ID" value="QAB18093.1"/>
    <property type="molecule type" value="Genomic_DNA"/>
</dbReference>
<name>A0ABX5QGG3_9MICO</name>
<keyword evidence="4" id="KW-1185">Reference proteome</keyword>
<keyword evidence="1" id="KW-0472">Membrane</keyword>